<feature type="region of interest" description="Disordered" evidence="1">
    <location>
        <begin position="348"/>
        <end position="387"/>
    </location>
</feature>
<evidence type="ECO:0008006" key="5">
    <source>
        <dbReference type="Google" id="ProtNLM"/>
    </source>
</evidence>
<accession>A0ABN8D1N4</accession>
<feature type="compositionally biased region" description="Polar residues" evidence="1">
    <location>
        <begin position="378"/>
        <end position="387"/>
    </location>
</feature>
<evidence type="ECO:0000256" key="2">
    <source>
        <dbReference type="SAM" id="Phobius"/>
    </source>
</evidence>
<reference evidence="3 4" key="1">
    <citation type="submission" date="2021-11" db="EMBL/GenBank/DDBJ databases">
        <authorList>
            <person name="Islam A."/>
            <person name="Islam S."/>
            <person name="Flora M.S."/>
            <person name="Rahman M."/>
            <person name="Ziaur R.M."/>
            <person name="Epstein J.H."/>
            <person name="Hassan M."/>
            <person name="Klassen M."/>
            <person name="Woodard K."/>
            <person name="Webb A."/>
            <person name="Webby R.J."/>
            <person name="El Zowalaty M.E."/>
        </authorList>
    </citation>
    <scope>NUCLEOTIDE SEQUENCE [LARGE SCALE GENOMIC DNA]</scope>
    <source>
        <strain evidence="3">Pbs1</strain>
    </source>
</reference>
<evidence type="ECO:0000256" key="1">
    <source>
        <dbReference type="SAM" id="MobiDB-lite"/>
    </source>
</evidence>
<organism evidence="3 4">
    <name type="scientific">Peronospora belbahrii</name>
    <dbReference type="NCBI Taxonomy" id="622444"/>
    <lineage>
        <taxon>Eukaryota</taxon>
        <taxon>Sar</taxon>
        <taxon>Stramenopiles</taxon>
        <taxon>Oomycota</taxon>
        <taxon>Peronosporomycetes</taxon>
        <taxon>Peronosporales</taxon>
        <taxon>Peronosporaceae</taxon>
        <taxon>Peronospora</taxon>
    </lineage>
</organism>
<feature type="transmembrane region" description="Helical" evidence="2">
    <location>
        <begin position="20"/>
        <end position="41"/>
    </location>
</feature>
<dbReference type="Proteomes" id="UP001158986">
    <property type="component" value="Unassembled WGS sequence"/>
</dbReference>
<protein>
    <recommendedName>
        <fullName evidence="5">Transmembrane protein</fullName>
    </recommendedName>
</protein>
<keyword evidence="2" id="KW-1133">Transmembrane helix</keyword>
<feature type="transmembrane region" description="Helical" evidence="2">
    <location>
        <begin position="285"/>
        <end position="310"/>
    </location>
</feature>
<keyword evidence="4" id="KW-1185">Reference proteome</keyword>
<proteinExistence type="predicted"/>
<comment type="caution">
    <text evidence="3">The sequence shown here is derived from an EMBL/GenBank/DDBJ whole genome shotgun (WGS) entry which is preliminary data.</text>
</comment>
<name>A0ABN8D1N4_9STRA</name>
<evidence type="ECO:0000313" key="3">
    <source>
        <dbReference type="EMBL" id="CAH0518371.1"/>
    </source>
</evidence>
<evidence type="ECO:0000313" key="4">
    <source>
        <dbReference type="Proteomes" id="UP001158986"/>
    </source>
</evidence>
<keyword evidence="2" id="KW-0812">Transmembrane</keyword>
<sequence>MAALGRTSGRLTTYSMHQTLLYRSVLFSYFLFLITTLTTVVNASECSACGYVAKNCNASSVRDFIDVCDVRGDIQVDDVFCDDNECQCANGHKCVSTVVGCSNIFKARNRRRCLGNVTLSRRFEKCARCQGLTTLNASNVASDWIYFKQGNKCQSTDCLAVKMFHHSGLVQCGHLLAVWKTPLSHLNPLETMLASSFGGDTMYHFIADGSRASDMKAGTFVYSVPWSSKTVALETKQANSTCIKSCYVLQTRNQPNGTCEGLYLQFDASVRFAKSDEYVLSKLSWPVWVAVVASVAAAISSFVIMGIVIYRFHHMDTSSVETGEDSGLLGKLEDLRVRGGSSLMCPTGLRSTSPASGRGLMSPDLRQRAAPDAKASWTAFSQKVSGN</sequence>
<gene>
    <name evidence="3" type="ORF">PBS001_LOCUS4944</name>
</gene>
<dbReference type="EMBL" id="CAKLCB010000262">
    <property type="protein sequence ID" value="CAH0518371.1"/>
    <property type="molecule type" value="Genomic_DNA"/>
</dbReference>
<keyword evidence="2" id="KW-0472">Membrane</keyword>